<feature type="region of interest" description="Disordered" evidence="1">
    <location>
        <begin position="19"/>
        <end position="55"/>
    </location>
</feature>
<reference evidence="2" key="1">
    <citation type="submission" date="2019-12" db="EMBL/GenBank/DDBJ databases">
        <title>Genome sequencing and annotation of Brassica cretica.</title>
        <authorList>
            <person name="Studholme D.J."/>
            <person name="Sarris P.F."/>
        </authorList>
    </citation>
    <scope>NUCLEOTIDE SEQUENCE</scope>
    <source>
        <strain evidence="2">PFS-102/07</strain>
        <tissue evidence="2">Leaf</tissue>
    </source>
</reference>
<comment type="caution">
    <text evidence="2">The sequence shown here is derived from an EMBL/GenBank/DDBJ whole genome shotgun (WGS) entry which is preliminary data.</text>
</comment>
<gene>
    <name evidence="3" type="ORF">DY000_02061349</name>
    <name evidence="2" type="ORF">F2Q70_00043863</name>
</gene>
<feature type="compositionally biased region" description="Polar residues" evidence="1">
    <location>
        <begin position="44"/>
        <end position="55"/>
    </location>
</feature>
<dbReference type="EMBL" id="QGKV02001556">
    <property type="protein sequence ID" value="KAF3515515.1"/>
    <property type="molecule type" value="Genomic_DNA"/>
</dbReference>
<organism evidence="2">
    <name type="scientific">Brassica cretica</name>
    <name type="common">Mustard</name>
    <dbReference type="NCBI Taxonomy" id="69181"/>
    <lineage>
        <taxon>Eukaryota</taxon>
        <taxon>Viridiplantae</taxon>
        <taxon>Streptophyta</taxon>
        <taxon>Embryophyta</taxon>
        <taxon>Tracheophyta</taxon>
        <taxon>Spermatophyta</taxon>
        <taxon>Magnoliopsida</taxon>
        <taxon>eudicotyledons</taxon>
        <taxon>Gunneridae</taxon>
        <taxon>Pentapetalae</taxon>
        <taxon>rosids</taxon>
        <taxon>malvids</taxon>
        <taxon>Brassicales</taxon>
        <taxon>Brassicaceae</taxon>
        <taxon>Brassiceae</taxon>
        <taxon>Brassica</taxon>
    </lineage>
</organism>
<accession>A0A8S9KKT4</accession>
<proteinExistence type="predicted"/>
<evidence type="ECO:0000313" key="3">
    <source>
        <dbReference type="EMBL" id="KAF3515515.1"/>
    </source>
</evidence>
<reference evidence="3" key="2">
    <citation type="submission" date="2019-12" db="EMBL/GenBank/DDBJ databases">
        <authorList>
            <person name="Studholme D.J."/>
            <person name="Sarris P."/>
        </authorList>
    </citation>
    <scope>NUCLEOTIDE SEQUENCE</scope>
    <source>
        <strain evidence="3">PFS-1207/04</strain>
        <tissue evidence="3">Leaf</tissue>
    </source>
</reference>
<keyword evidence="4" id="KW-1185">Reference proteome</keyword>
<evidence type="ECO:0000256" key="1">
    <source>
        <dbReference type="SAM" id="MobiDB-lite"/>
    </source>
</evidence>
<reference evidence="3 4" key="3">
    <citation type="journal article" date="2020" name="BMC Genomics">
        <title>Intraspecific diversification of the crop wild relative Brassica cretica Lam. using demographic model selection.</title>
        <authorList>
            <person name="Kioukis A."/>
            <person name="Michalopoulou V.A."/>
            <person name="Briers L."/>
            <person name="Pirintsos S."/>
            <person name="Studholme D.J."/>
            <person name="Pavlidis P."/>
            <person name="Sarris P.F."/>
        </authorList>
    </citation>
    <scope>NUCLEOTIDE SEQUENCE [LARGE SCALE GENOMIC DNA]</scope>
    <source>
        <strain evidence="4">cv. PFS-1207/04</strain>
        <strain evidence="3">PFS-1207/04</strain>
    </source>
</reference>
<dbReference type="Proteomes" id="UP000266723">
    <property type="component" value="Unassembled WGS sequence"/>
</dbReference>
<dbReference type="EMBL" id="QGKY02000164">
    <property type="protein sequence ID" value="KAF2593973.1"/>
    <property type="molecule type" value="Genomic_DNA"/>
</dbReference>
<protein>
    <submittedName>
        <fullName evidence="2">Uncharacterized protein</fullName>
    </submittedName>
</protein>
<evidence type="ECO:0000313" key="4">
    <source>
        <dbReference type="Proteomes" id="UP000266723"/>
    </source>
</evidence>
<name>A0A8S9KKT4_BRACR</name>
<dbReference type="AlphaFoldDB" id="A0A8S9KKT4"/>
<sequence length="55" mass="5978">MAAYPVTWDAPPVMAHGGETVASSCSRSPLLGSGMKRQRGRNHGVQQQHFISDRI</sequence>
<evidence type="ECO:0000313" key="2">
    <source>
        <dbReference type="EMBL" id="KAF2593973.1"/>
    </source>
</evidence>